<dbReference type="PANTHER" id="PTHR33820">
    <property type="entry name" value="COILED-COIL DOMAIN-CONTAINING PROTEIN 17"/>
    <property type="match status" value="1"/>
</dbReference>
<dbReference type="RefSeq" id="XP_033773786.1">
    <property type="nucleotide sequence ID" value="XM_033917895.1"/>
</dbReference>
<dbReference type="KEGG" id="gsh:117347239"/>
<keyword evidence="3" id="KW-1185">Reference proteome</keyword>
<keyword evidence="1" id="KW-0175">Coiled coil</keyword>
<evidence type="ECO:0000313" key="3">
    <source>
        <dbReference type="Proteomes" id="UP000515159"/>
    </source>
</evidence>
<name>A0A6P8PDZ1_GEOSA</name>
<accession>A0A6P8PDZ1</accession>
<evidence type="ECO:0000256" key="2">
    <source>
        <dbReference type="SAM" id="MobiDB-lite"/>
    </source>
</evidence>
<evidence type="ECO:0000313" key="4">
    <source>
        <dbReference type="RefSeq" id="XP_033773786.1"/>
    </source>
</evidence>
<gene>
    <name evidence="4" type="primary">LOC117347239</name>
</gene>
<dbReference type="GeneID" id="117347239"/>
<dbReference type="InParanoid" id="A0A6P8PDZ1"/>
<dbReference type="InterPro" id="IPR038800">
    <property type="entry name" value="CCDC17"/>
</dbReference>
<organism evidence="3 4">
    <name type="scientific">Geotrypetes seraphini</name>
    <name type="common">Gaboon caecilian</name>
    <name type="synonym">Caecilia seraphini</name>
    <dbReference type="NCBI Taxonomy" id="260995"/>
    <lineage>
        <taxon>Eukaryota</taxon>
        <taxon>Metazoa</taxon>
        <taxon>Chordata</taxon>
        <taxon>Craniata</taxon>
        <taxon>Vertebrata</taxon>
        <taxon>Euteleostomi</taxon>
        <taxon>Amphibia</taxon>
        <taxon>Gymnophiona</taxon>
        <taxon>Geotrypetes</taxon>
    </lineage>
</organism>
<dbReference type="Proteomes" id="UP000515159">
    <property type="component" value="Chromosome 1"/>
</dbReference>
<dbReference type="PANTHER" id="PTHR33820:SF5">
    <property type="entry name" value="COILED-COIL DOMAIN-CONTAINING PROTEIN 17-LIKE"/>
    <property type="match status" value="1"/>
</dbReference>
<sequence>MMDFLHCPSCNMSFKSSLLLTKHREKFCIGGDIGKVRATQTPGDMADRLKHGKKKKGEQKKQHELGECKLLEMDDREMQLLGSVSDSSCDGNILLRKMKRIPKTKWDRDHEVHLRYLAEAHSKQLNGILTQNKLLEKQRDGISGLQGWDFRAAESRTVSKDVSDRPEDIVQRLNELTVQSKNSDQLEMMIKQLNTQERKNEQLLESLKHQIEMLQIESMRNKNQIQNSDSHVCVKQKKKIQPLLQQGYIHFYGVGSLSSEISALHLTYLQNGGNDPMILLHLQNLLTEAQHLEQQGRGIRQPQKKKRENGTVKHDLNMELIALEIENQCLEDEILKLQLKRQRSDQWFKKSSRKRDLPMFLKDNPKYKMKTLSAEIGLLRQELENQRQRHCMKTTYTADGQEEARPLTPAHTKHFVDINDDLEPVAYDPISGFVVFFDFLFGLDPSFQVCRMVVGLYNNGQEIGHPFSLPAAYCEINSVSTFPENKRRNMAILATKQAITRVRPSPNIALIMELQASGGYDIYGQEVNHLVSRGWTKMDIFDHQNCVISGHWKVPIRVLPVKPLLTTGEMNAVPQLESAELYVRLVNARDADVQSTMPIEPNNAVFYKYPPLSSVCTVFPIDVLHPSFYYYPYYQLVQPTPSLLIDNVDPPPPTAVIMTH</sequence>
<feature type="region of interest" description="Disordered" evidence="2">
    <location>
        <begin position="39"/>
        <end position="61"/>
    </location>
</feature>
<protein>
    <submittedName>
        <fullName evidence="4">Coiled-coil domain-containing protein 17-like isoform X1</fullName>
    </submittedName>
</protein>
<dbReference type="OrthoDB" id="289416at2759"/>
<dbReference type="AlphaFoldDB" id="A0A6P8PDZ1"/>
<evidence type="ECO:0000256" key="1">
    <source>
        <dbReference type="SAM" id="Coils"/>
    </source>
</evidence>
<feature type="coiled-coil region" evidence="1">
    <location>
        <begin position="186"/>
        <end position="224"/>
    </location>
</feature>
<feature type="coiled-coil region" evidence="1">
    <location>
        <begin position="313"/>
        <end position="340"/>
    </location>
</feature>
<reference evidence="4" key="1">
    <citation type="submission" date="2025-08" db="UniProtKB">
        <authorList>
            <consortium name="RefSeq"/>
        </authorList>
    </citation>
    <scope>IDENTIFICATION</scope>
</reference>
<proteinExistence type="predicted"/>
<dbReference type="FunCoup" id="A0A6P8PDZ1">
    <property type="interactions" value="2"/>
</dbReference>